<comment type="caution">
    <text evidence="1">The sequence shown here is derived from an EMBL/GenBank/DDBJ whole genome shotgun (WGS) entry which is preliminary data.</text>
</comment>
<keyword evidence="2" id="KW-1185">Reference proteome</keyword>
<evidence type="ECO:0000313" key="2">
    <source>
        <dbReference type="Proteomes" id="UP000566071"/>
    </source>
</evidence>
<proteinExistence type="predicted"/>
<evidence type="ECO:0000313" key="1">
    <source>
        <dbReference type="EMBL" id="NNU34797.1"/>
    </source>
</evidence>
<dbReference type="EMBL" id="JABFCR010000070">
    <property type="protein sequence ID" value="NNU34797.1"/>
    <property type="molecule type" value="Genomic_DNA"/>
</dbReference>
<reference evidence="1 2" key="1">
    <citation type="submission" date="2020-05" db="EMBL/GenBank/DDBJ databases">
        <authorList>
            <person name="Khan S.A."/>
            <person name="Jeon C.O."/>
            <person name="Chun B.H."/>
        </authorList>
    </citation>
    <scope>NUCLEOTIDE SEQUENCE [LARGE SCALE GENOMIC DNA]</scope>
    <source>
        <strain evidence="1 2">S1162</strain>
    </source>
</reference>
<accession>A0ABX1W3J5</accession>
<sequence>MPLKNILSFYLIIFASLMKGQPCIAQKIDLKDVIKIECVVNRGALRRSVGRVEVLFENNTEQLSNILLSGLWER</sequence>
<organism evidence="1 2">
    <name type="scientific">Mucilaginibacter humi</name>
    <dbReference type="NCBI Taxonomy" id="2732510"/>
    <lineage>
        <taxon>Bacteria</taxon>
        <taxon>Pseudomonadati</taxon>
        <taxon>Bacteroidota</taxon>
        <taxon>Sphingobacteriia</taxon>
        <taxon>Sphingobacteriales</taxon>
        <taxon>Sphingobacteriaceae</taxon>
        <taxon>Mucilaginibacter</taxon>
    </lineage>
</organism>
<name>A0ABX1W3J5_9SPHI</name>
<gene>
    <name evidence="1" type="ORF">HK413_13375</name>
</gene>
<protein>
    <submittedName>
        <fullName evidence="1">Uncharacterized protein</fullName>
    </submittedName>
</protein>
<dbReference type="RefSeq" id="WP_175270467.1">
    <property type="nucleotide sequence ID" value="NZ_JABFCR010000070.1"/>
</dbReference>
<dbReference type="Proteomes" id="UP000566071">
    <property type="component" value="Unassembled WGS sequence"/>
</dbReference>